<feature type="compositionally biased region" description="Basic and acidic residues" evidence="1">
    <location>
        <begin position="548"/>
        <end position="564"/>
    </location>
</feature>
<reference evidence="3 4" key="1">
    <citation type="journal article" name="Sci. Rep.">
        <title>Telomere-to-telomere assembled and centromere annotated genomes of the two main subspecies of the button mushroom Agaricus bisporus reveal especially polymorphic chromosome ends.</title>
        <authorList>
            <person name="Sonnenberg A.S.M."/>
            <person name="Sedaghat-Telgerd N."/>
            <person name="Lavrijssen B."/>
            <person name="Ohm R.A."/>
            <person name="Hendrickx P.M."/>
            <person name="Scholtmeijer K."/>
            <person name="Baars J.J.P."/>
            <person name="van Peer A."/>
        </authorList>
    </citation>
    <scope>NUCLEOTIDE SEQUENCE [LARGE SCALE GENOMIC DNA]</scope>
    <source>
        <strain evidence="3 4">H119_p4</strain>
    </source>
</reference>
<feature type="compositionally biased region" description="Low complexity" evidence="1">
    <location>
        <begin position="147"/>
        <end position="162"/>
    </location>
</feature>
<dbReference type="InterPro" id="IPR023214">
    <property type="entry name" value="HAD_sf"/>
</dbReference>
<sequence>MISSHLLRRQIPALFNVMRPHRLPRHNHAPSQDTQAEYSYNDYGHQDYTWHSYNDRAWSTQNYHDAHGYSNNRMSGYSDRYDNAGSDRGWEGDSSYGGTSSRYYDYSASTGDTYRGDGGYPERNYGDRQSYGNYSNFNNDYSEGRHSNYGSYGSNYSSTYNRTSDRRHNGEQRRRYHSSRPQYNESNTRTSEPNPTPSIASRLFQHSQNNFIQVDTARVLRDSRSPRRSTSPAPMGPSEDYLKASLEVSTKAGVVGGAEDLDVDDRAVVRKLLVLDLNGTLVFRSPYRSPRERLHGRGPTEDDVYARFDPSQPRPLRAVHPRPYLSSFRQYLFHPKTRRWLDTMVWSSAQPHSVNDMVTRCFGDAKGGLVAIWARDKLGLNGIDYGRKVQTTKDLNKPWDELNLTSFDPSDVADLSPSSSSRNQKRTHSAKTTLLLDDSPLKAHLQPYNHLCLKEYDAEMRKHDAAVRELTLARIRLADAISEKKKVSEAVCEIESKESDLNVDAETDKADEGGAAALGTEEIQSSAHLVSQEHGEETSNRKRKRKAKKEDKKKERAEEMLRKLTDEKQNAGGVYDETLLAVVGILDAVKTESNIAAWIRAGGLIQSLDTSGKGLETESSVSSRTSVDEAQRPKKRTKLSETASSPPEHEDLSGENNGSVNRAPPTSVTSDPSSPPLTTSSPIRASSPPALQNESDSSSETERTGVPLDDNRPTADEGKEPEEKRLWFDHPGTIPYWASRGRTVLEGMGIEIDDGVVGPTG</sequence>
<feature type="compositionally biased region" description="Basic and acidic residues" evidence="1">
    <location>
        <begin position="709"/>
        <end position="727"/>
    </location>
</feature>
<dbReference type="AlphaFoldDB" id="A0A8H7C2K8"/>
<organism evidence="3 4">
    <name type="scientific">Agaricus bisporus var. burnettii</name>
    <dbReference type="NCBI Taxonomy" id="192524"/>
    <lineage>
        <taxon>Eukaryota</taxon>
        <taxon>Fungi</taxon>
        <taxon>Dikarya</taxon>
        <taxon>Basidiomycota</taxon>
        <taxon>Agaricomycotina</taxon>
        <taxon>Agaricomycetes</taxon>
        <taxon>Agaricomycetidae</taxon>
        <taxon>Agaricales</taxon>
        <taxon>Agaricineae</taxon>
        <taxon>Agaricaceae</taxon>
        <taxon>Agaricus</taxon>
    </lineage>
</organism>
<feature type="region of interest" description="Disordered" evidence="1">
    <location>
        <begin position="411"/>
        <end position="433"/>
    </location>
</feature>
<gene>
    <name evidence="3" type="ORF">Agabi119p4_10287</name>
</gene>
<dbReference type="InterPro" id="IPR036412">
    <property type="entry name" value="HAD-like_sf"/>
</dbReference>
<feature type="compositionally biased region" description="Polar residues" evidence="1">
    <location>
        <begin position="689"/>
        <end position="698"/>
    </location>
</feature>
<dbReference type="InterPro" id="IPR004274">
    <property type="entry name" value="FCP1_dom"/>
</dbReference>
<protein>
    <recommendedName>
        <fullName evidence="2">FCP1 homology domain-containing protein</fullName>
    </recommendedName>
</protein>
<evidence type="ECO:0000259" key="2">
    <source>
        <dbReference type="PROSITE" id="PS50969"/>
    </source>
</evidence>
<dbReference type="InterPro" id="IPR050365">
    <property type="entry name" value="TIM50"/>
</dbReference>
<evidence type="ECO:0000256" key="1">
    <source>
        <dbReference type="SAM" id="MobiDB-lite"/>
    </source>
</evidence>
<dbReference type="Gene3D" id="3.40.50.1000">
    <property type="entry name" value="HAD superfamily/HAD-like"/>
    <property type="match status" value="1"/>
</dbReference>
<feature type="domain" description="FCP1 homology" evidence="2">
    <location>
        <begin position="266"/>
        <end position="477"/>
    </location>
</feature>
<evidence type="ECO:0000313" key="4">
    <source>
        <dbReference type="Proteomes" id="UP000629468"/>
    </source>
</evidence>
<feature type="region of interest" description="Disordered" evidence="1">
    <location>
        <begin position="609"/>
        <end position="727"/>
    </location>
</feature>
<feature type="compositionally biased region" description="Low complexity" evidence="1">
    <location>
        <begin position="411"/>
        <end position="421"/>
    </location>
</feature>
<comment type="caution">
    <text evidence="3">The sequence shown here is derived from an EMBL/GenBank/DDBJ whole genome shotgun (WGS) entry which is preliminary data.</text>
</comment>
<feature type="region of interest" description="Disordered" evidence="1">
    <location>
        <begin position="109"/>
        <end position="200"/>
    </location>
</feature>
<proteinExistence type="predicted"/>
<name>A0A8H7C2K8_AGABI</name>
<dbReference type="PANTHER" id="PTHR12210">
    <property type="entry name" value="DULLARD PROTEIN PHOSPHATASE"/>
    <property type="match status" value="1"/>
</dbReference>
<feature type="region of interest" description="Disordered" evidence="1">
    <location>
        <begin position="522"/>
        <end position="564"/>
    </location>
</feature>
<feature type="compositionally biased region" description="Low complexity" evidence="1">
    <location>
        <begin position="664"/>
        <end position="682"/>
    </location>
</feature>
<dbReference type="SMART" id="SM00577">
    <property type="entry name" value="CPDc"/>
    <property type="match status" value="1"/>
</dbReference>
<dbReference type="EMBL" id="JABXXO010000014">
    <property type="protein sequence ID" value="KAF7760878.1"/>
    <property type="molecule type" value="Genomic_DNA"/>
</dbReference>
<accession>A0A8H7C2K8</accession>
<dbReference type="PROSITE" id="PS50969">
    <property type="entry name" value="FCP1"/>
    <property type="match status" value="1"/>
</dbReference>
<dbReference type="Proteomes" id="UP000629468">
    <property type="component" value="Unassembled WGS sequence"/>
</dbReference>
<feature type="region of interest" description="Disordered" evidence="1">
    <location>
        <begin position="216"/>
        <end position="240"/>
    </location>
</feature>
<feature type="compositionally biased region" description="Polar residues" evidence="1">
    <location>
        <begin position="179"/>
        <end position="200"/>
    </location>
</feature>
<dbReference type="Pfam" id="PF03031">
    <property type="entry name" value="NIF"/>
    <property type="match status" value="1"/>
</dbReference>
<dbReference type="SUPFAM" id="SSF56784">
    <property type="entry name" value="HAD-like"/>
    <property type="match status" value="1"/>
</dbReference>
<feature type="compositionally biased region" description="Polar residues" evidence="1">
    <location>
        <begin position="130"/>
        <end position="141"/>
    </location>
</feature>
<feature type="compositionally biased region" description="Basic and acidic residues" evidence="1">
    <location>
        <begin position="163"/>
        <end position="173"/>
    </location>
</feature>
<feature type="compositionally biased region" description="Basic and acidic residues" evidence="1">
    <location>
        <begin position="531"/>
        <end position="540"/>
    </location>
</feature>
<evidence type="ECO:0000313" key="3">
    <source>
        <dbReference type="EMBL" id="KAF7760878.1"/>
    </source>
</evidence>